<dbReference type="PANTHER" id="PTHR37533">
    <property type="entry name" value="FLAGELLAR HOOK-LENGTH CONTROL PROTEIN"/>
    <property type="match status" value="1"/>
</dbReference>
<protein>
    <recommendedName>
        <fullName evidence="5">Flagellar hook-length control protein-like C-terminal domain-containing protein</fullName>
    </recommendedName>
</protein>
<dbReference type="PANTHER" id="PTHR37533:SF2">
    <property type="entry name" value="FLAGELLAR HOOK-LENGTH CONTROL PROTEIN"/>
    <property type="match status" value="1"/>
</dbReference>
<feature type="compositionally biased region" description="Low complexity" evidence="4">
    <location>
        <begin position="65"/>
        <end position="111"/>
    </location>
</feature>
<dbReference type="InterPro" id="IPR021136">
    <property type="entry name" value="Flagellar_hook_control-like_C"/>
</dbReference>
<dbReference type="InterPro" id="IPR038610">
    <property type="entry name" value="FliK-like_C_sf"/>
</dbReference>
<sequence>MNTQTVQTNPLLSGNPASPRSGAATAAQEDGQFLQALNRQIERQAAALPPTPAPAAPAARRAEAAKPAAAAQPHSQPAQQAQAARQAPPANPQAAKPAQPAPAAKPASQPANTSPDAAHAARGGEATQQAPDASAADASSATAAHAGAAAADDAGAADAAQQQASDPIAEMLMLMASLNQPAVATTAPAGEAANLAVAGAAQGAAAQLDKRFETMPMAQWPGMATGAEPPANMAPEYAAEGLRRMIGNADENGVSSPAIDHAALAKTLAALDARIAQQSAAAQSGSAPAAALAADGTDLAAVAPQPGAGVAPPADFQATLAQAKLDAGKAGEGAARDAAQTILPASTAQATTAQAPAGAANAQAAQAVASNQLHARVGSQGWDQQLGQKVVWMVNGGEQSATLTLNPPDLGPLQVVLSVSNEQTSVAFMAAQPEVREALEQALPKLRESMGEAGIALGDTSVSAGSQEQKEAFEQMAANKRGRGVANGQNDNSDSAAGADQHAHQARRSVLGAVDTFA</sequence>
<evidence type="ECO:0000256" key="4">
    <source>
        <dbReference type="SAM" id="MobiDB-lite"/>
    </source>
</evidence>
<dbReference type="EMBL" id="WWCJ01000004">
    <property type="protein sequence ID" value="MYN01875.1"/>
    <property type="molecule type" value="Genomic_DNA"/>
</dbReference>
<evidence type="ECO:0000313" key="7">
    <source>
        <dbReference type="Proteomes" id="UP000448575"/>
    </source>
</evidence>
<dbReference type="RefSeq" id="WP_161024875.1">
    <property type="nucleotide sequence ID" value="NZ_WWCJ01000004.1"/>
</dbReference>
<dbReference type="Gene3D" id="3.30.750.140">
    <property type="match status" value="1"/>
</dbReference>
<name>A0A6N9HGC1_9BURK</name>
<gene>
    <name evidence="6" type="ORF">GTP41_07150</name>
</gene>
<organism evidence="6 7">
    <name type="scientific">Pseudoduganella guangdongensis</name>
    <dbReference type="NCBI Taxonomy" id="2692179"/>
    <lineage>
        <taxon>Bacteria</taxon>
        <taxon>Pseudomonadati</taxon>
        <taxon>Pseudomonadota</taxon>
        <taxon>Betaproteobacteria</taxon>
        <taxon>Burkholderiales</taxon>
        <taxon>Oxalobacteraceae</taxon>
        <taxon>Telluria group</taxon>
        <taxon>Pseudoduganella</taxon>
    </lineage>
</organism>
<keyword evidence="3" id="KW-1005">Bacterial flagellum biogenesis</keyword>
<proteinExistence type="inferred from homology"/>
<accession>A0A6N9HGC1</accession>
<feature type="region of interest" description="Disordered" evidence="4">
    <location>
        <begin position="1"/>
        <end position="141"/>
    </location>
</feature>
<feature type="compositionally biased region" description="Polar residues" evidence="4">
    <location>
        <begin position="1"/>
        <end position="18"/>
    </location>
</feature>
<dbReference type="GO" id="GO:0009424">
    <property type="term" value="C:bacterial-type flagellum hook"/>
    <property type="evidence" value="ECO:0007669"/>
    <property type="project" value="InterPro"/>
</dbReference>
<dbReference type="GO" id="GO:0044780">
    <property type="term" value="P:bacterial-type flagellum assembly"/>
    <property type="evidence" value="ECO:0007669"/>
    <property type="project" value="InterPro"/>
</dbReference>
<dbReference type="PRINTS" id="PR01007">
    <property type="entry name" value="FLGHOOKFLIK"/>
</dbReference>
<evidence type="ECO:0000256" key="3">
    <source>
        <dbReference type="ARBA" id="ARBA00022795"/>
    </source>
</evidence>
<dbReference type="Pfam" id="PF02120">
    <property type="entry name" value="Flg_hook"/>
    <property type="match status" value="1"/>
</dbReference>
<dbReference type="InterPro" id="IPR001635">
    <property type="entry name" value="Flag_hook_Flik"/>
</dbReference>
<dbReference type="CDD" id="cd17470">
    <property type="entry name" value="T3SS_Flik_C"/>
    <property type="match status" value="1"/>
</dbReference>
<comment type="caution">
    <text evidence="6">The sequence shown here is derived from an EMBL/GenBank/DDBJ whole genome shotgun (WGS) entry which is preliminary data.</text>
</comment>
<feature type="compositionally biased region" description="Low complexity" evidence="4">
    <location>
        <begin position="126"/>
        <end position="141"/>
    </location>
</feature>
<evidence type="ECO:0000313" key="6">
    <source>
        <dbReference type="EMBL" id="MYN01875.1"/>
    </source>
</evidence>
<evidence type="ECO:0000259" key="5">
    <source>
        <dbReference type="Pfam" id="PF02120"/>
    </source>
</evidence>
<reference evidence="6 7" key="1">
    <citation type="submission" date="2019-12" db="EMBL/GenBank/DDBJ databases">
        <title>Novel species isolated from a subtropical stream in China.</title>
        <authorList>
            <person name="Lu H."/>
        </authorList>
    </citation>
    <scope>NUCLEOTIDE SEQUENCE [LARGE SCALE GENOMIC DNA]</scope>
    <source>
        <strain evidence="6 7">DS3</strain>
    </source>
</reference>
<evidence type="ECO:0000256" key="1">
    <source>
        <dbReference type="ARBA" id="ARBA00003944"/>
    </source>
</evidence>
<comment type="function">
    <text evidence="1">Controls the length of the flagellar hook.</text>
</comment>
<comment type="similarity">
    <text evidence="2">Belongs to the FliK family.</text>
</comment>
<dbReference type="InterPro" id="IPR052563">
    <property type="entry name" value="FliK"/>
</dbReference>
<evidence type="ECO:0000256" key="2">
    <source>
        <dbReference type="ARBA" id="ARBA00009149"/>
    </source>
</evidence>
<dbReference type="Proteomes" id="UP000448575">
    <property type="component" value="Unassembled WGS sequence"/>
</dbReference>
<feature type="domain" description="Flagellar hook-length control protein-like C-terminal" evidence="5">
    <location>
        <begin position="388"/>
        <end position="469"/>
    </location>
</feature>
<feature type="region of interest" description="Disordered" evidence="4">
    <location>
        <begin position="477"/>
        <end position="518"/>
    </location>
</feature>
<dbReference type="AlphaFoldDB" id="A0A6N9HGC1"/>
<keyword evidence="7" id="KW-1185">Reference proteome</keyword>